<evidence type="ECO:0000256" key="5">
    <source>
        <dbReference type="SAM" id="Phobius"/>
    </source>
</evidence>
<evidence type="ECO:0000256" key="1">
    <source>
        <dbReference type="ARBA" id="ARBA00004141"/>
    </source>
</evidence>
<keyword evidence="2 5" id="KW-0812">Transmembrane</keyword>
<keyword evidence="4 5" id="KW-0472">Membrane</keyword>
<sequence length="689" mass="76453">MDVTVGPLVLVFKYTLDEVKKDNVAVLAEYSGLLRTLRDGGLAAVGKRTRNAGEVLVCISFLDEKKTSEILIWETSMGGPSATKGSLDDLNRSASSQLHALYSYVSSPISRGGLGVTLGAAWPHVQTFVPPRPVAYKNAWLQKLKSTSPILAYNDDEIDLMAEQYGESAAFYFSFLSEYARALVLPSVIGVALWFQSDAFVRPWYSLFVLAWAIIFIEQWRIKHQRLSIRWNCSTEHIALDLATSPTPWWITEAKAALSIPWVLFAIIFVGFNMSIAFVLEAFISRLYDGPTLYKIAVALIPTVYNALTTPPFVALHQTIARRLTSWENHTSQSTHEAYLILKVVPVVAMVAFYALILSAGIYVPFGDEFMHFFHTFFHGHSSGVVGNASVPQTTPYTRLQEQLFSFTFVLQLFPLLLELAVPPALRWFRKTPSVSTPPASAPSSDGKGEQEAREFLMRISDEVTLAEHTFFDDYLSLTMQFGYCVMWSSCWPLTPAMTLLLATIRLRTDAFKILTNFRHPISSRAASESSRIWISTQSVIIWAGAITNVAVIVLVDPYLRTPASHRPQIDILALVMQVQAQPSVLLNLSTWDPVQGGPSSSTASFISVRGFFVMLLASYGVIVFKRYVQHILHSIEGTEHSASPAGSTLSTKKKNRAVGDLKLAVGPTLSEGFWAEDEGEADISKKRL</sequence>
<evidence type="ECO:0000313" key="9">
    <source>
        <dbReference type="Proteomes" id="UP000886523"/>
    </source>
</evidence>
<name>A0A9P6ASC0_9AGAM</name>
<dbReference type="InterPro" id="IPR007632">
    <property type="entry name" value="Anoctamin"/>
</dbReference>
<reference evidence="8" key="1">
    <citation type="journal article" date="2020" name="Nat. Commun.">
        <title>Large-scale genome sequencing of mycorrhizal fungi provides insights into the early evolution of symbiotic traits.</title>
        <authorList>
            <person name="Miyauchi S."/>
            <person name="Kiss E."/>
            <person name="Kuo A."/>
            <person name="Drula E."/>
            <person name="Kohler A."/>
            <person name="Sanchez-Garcia M."/>
            <person name="Morin E."/>
            <person name="Andreopoulos B."/>
            <person name="Barry K.W."/>
            <person name="Bonito G."/>
            <person name="Buee M."/>
            <person name="Carver A."/>
            <person name="Chen C."/>
            <person name="Cichocki N."/>
            <person name="Clum A."/>
            <person name="Culley D."/>
            <person name="Crous P.W."/>
            <person name="Fauchery L."/>
            <person name="Girlanda M."/>
            <person name="Hayes R.D."/>
            <person name="Keri Z."/>
            <person name="LaButti K."/>
            <person name="Lipzen A."/>
            <person name="Lombard V."/>
            <person name="Magnuson J."/>
            <person name="Maillard F."/>
            <person name="Murat C."/>
            <person name="Nolan M."/>
            <person name="Ohm R.A."/>
            <person name="Pangilinan J."/>
            <person name="Pereira M.F."/>
            <person name="Perotto S."/>
            <person name="Peter M."/>
            <person name="Pfister S."/>
            <person name="Riley R."/>
            <person name="Sitrit Y."/>
            <person name="Stielow J.B."/>
            <person name="Szollosi G."/>
            <person name="Zifcakova L."/>
            <person name="Stursova M."/>
            <person name="Spatafora J.W."/>
            <person name="Tedersoo L."/>
            <person name="Vaario L.M."/>
            <person name="Yamada A."/>
            <person name="Yan M."/>
            <person name="Wang P."/>
            <person name="Xu J."/>
            <person name="Bruns T."/>
            <person name="Baldrian P."/>
            <person name="Vilgalys R."/>
            <person name="Dunand C."/>
            <person name="Henrissat B."/>
            <person name="Grigoriev I.V."/>
            <person name="Hibbett D."/>
            <person name="Nagy L.G."/>
            <person name="Martin F.M."/>
        </authorList>
    </citation>
    <scope>NUCLEOTIDE SEQUENCE</scope>
    <source>
        <strain evidence="8">UP504</strain>
    </source>
</reference>
<dbReference type="InterPro" id="IPR049452">
    <property type="entry name" value="Anoctamin_TM"/>
</dbReference>
<dbReference type="OrthoDB" id="296386at2759"/>
<protein>
    <submittedName>
        <fullName evidence="8">Uncharacterized protein</fullName>
    </submittedName>
</protein>
<evidence type="ECO:0000256" key="2">
    <source>
        <dbReference type="ARBA" id="ARBA00022692"/>
    </source>
</evidence>
<keyword evidence="3 5" id="KW-1133">Transmembrane helix</keyword>
<feature type="transmembrane region" description="Helical" evidence="5">
    <location>
        <begin position="604"/>
        <end position="625"/>
    </location>
</feature>
<organism evidence="8 9">
    <name type="scientific">Hydnum rufescens UP504</name>
    <dbReference type="NCBI Taxonomy" id="1448309"/>
    <lineage>
        <taxon>Eukaryota</taxon>
        <taxon>Fungi</taxon>
        <taxon>Dikarya</taxon>
        <taxon>Basidiomycota</taxon>
        <taxon>Agaricomycotina</taxon>
        <taxon>Agaricomycetes</taxon>
        <taxon>Cantharellales</taxon>
        <taxon>Hydnaceae</taxon>
        <taxon>Hydnum</taxon>
    </lineage>
</organism>
<evidence type="ECO:0000256" key="3">
    <source>
        <dbReference type="ARBA" id="ARBA00022989"/>
    </source>
</evidence>
<dbReference type="Proteomes" id="UP000886523">
    <property type="component" value="Unassembled WGS sequence"/>
</dbReference>
<dbReference type="GO" id="GO:0016020">
    <property type="term" value="C:membrane"/>
    <property type="evidence" value="ECO:0007669"/>
    <property type="project" value="UniProtKB-SubCell"/>
</dbReference>
<feature type="transmembrane region" description="Helical" evidence="5">
    <location>
        <begin position="404"/>
        <end position="422"/>
    </location>
</feature>
<feature type="transmembrane region" description="Helical" evidence="5">
    <location>
        <begin position="262"/>
        <end position="284"/>
    </location>
</feature>
<feature type="transmembrane region" description="Helical" evidence="5">
    <location>
        <begin position="296"/>
        <end position="317"/>
    </location>
</feature>
<feature type="transmembrane region" description="Helical" evidence="5">
    <location>
        <begin position="338"/>
        <end position="364"/>
    </location>
</feature>
<dbReference type="GO" id="GO:0032541">
    <property type="term" value="C:cortical endoplasmic reticulum"/>
    <property type="evidence" value="ECO:0007669"/>
    <property type="project" value="TreeGrafter"/>
</dbReference>
<dbReference type="Pfam" id="PF20877">
    <property type="entry name" value="Anoctamin_N"/>
    <property type="match status" value="1"/>
</dbReference>
<dbReference type="GO" id="GO:0005254">
    <property type="term" value="F:chloride channel activity"/>
    <property type="evidence" value="ECO:0007669"/>
    <property type="project" value="TreeGrafter"/>
</dbReference>
<feature type="transmembrane region" description="Helical" evidence="5">
    <location>
        <begin position="540"/>
        <end position="560"/>
    </location>
</feature>
<comment type="caution">
    <text evidence="8">The sequence shown here is derived from an EMBL/GenBank/DDBJ whole genome shotgun (WGS) entry which is preliminary data.</text>
</comment>
<accession>A0A9P6ASC0</accession>
<dbReference type="AlphaFoldDB" id="A0A9P6ASC0"/>
<comment type="subcellular location">
    <subcellularLocation>
        <location evidence="1">Membrane</location>
        <topology evidence="1">Multi-pass membrane protein</topology>
    </subcellularLocation>
</comment>
<evidence type="ECO:0000259" key="7">
    <source>
        <dbReference type="Pfam" id="PF20877"/>
    </source>
</evidence>
<proteinExistence type="predicted"/>
<evidence type="ECO:0000313" key="8">
    <source>
        <dbReference type="EMBL" id="KAF9509971.1"/>
    </source>
</evidence>
<feature type="domain" description="Anoctamin transmembrane" evidence="6">
    <location>
        <begin position="163"/>
        <end position="635"/>
    </location>
</feature>
<dbReference type="PANTHER" id="PTHR12308:SF73">
    <property type="entry name" value="ANOCTAMIN"/>
    <property type="match status" value="1"/>
</dbReference>
<gene>
    <name evidence="8" type="ORF">BS47DRAFT_1348528</name>
</gene>
<evidence type="ECO:0000259" key="6">
    <source>
        <dbReference type="Pfam" id="PF04547"/>
    </source>
</evidence>
<dbReference type="InterPro" id="IPR049456">
    <property type="entry name" value="Anoctamin_N_fung"/>
</dbReference>
<evidence type="ECO:0000256" key="4">
    <source>
        <dbReference type="ARBA" id="ARBA00023136"/>
    </source>
</evidence>
<keyword evidence="9" id="KW-1185">Reference proteome</keyword>
<dbReference type="PANTHER" id="PTHR12308">
    <property type="entry name" value="ANOCTAMIN"/>
    <property type="match status" value="1"/>
</dbReference>
<dbReference type="EMBL" id="MU129025">
    <property type="protein sequence ID" value="KAF9509971.1"/>
    <property type="molecule type" value="Genomic_DNA"/>
</dbReference>
<dbReference type="Pfam" id="PF04547">
    <property type="entry name" value="Anoctamin"/>
    <property type="match status" value="1"/>
</dbReference>
<feature type="domain" description="Anoctamin alpha-beta plait" evidence="7">
    <location>
        <begin position="9"/>
        <end position="120"/>
    </location>
</feature>
<feature type="transmembrane region" description="Helical" evidence="5">
    <location>
        <begin position="203"/>
        <end position="220"/>
    </location>
</feature>